<sequence length="239" mass="27040">MPPALSLPSGTRRNWAYFRGKMTAQTLSLNPFKILHYDMRTGDLKIFWCPAYCGTSIDICNWDKYRKMHDFRYPCCFCPAEAPEDSMQYTECKVLLASKGSSSRRDTGKWIALCAERRCGYYVCLEDCYQAAGFQSKAYPLRMSPTTNSLLHIPLMRSADQPALDALLRLDSAFRPGLTIKQLFYLLTICRCGVIMTRNTFTRHYCKFIIVDLTVESDSEGKDDSDAAADSVMGSGELA</sequence>
<gene>
    <name evidence="2" type="ORF">FIBSPDRAFT_955088</name>
</gene>
<accession>A0A166IHA6</accession>
<reference evidence="2 3" key="1">
    <citation type="journal article" date="2016" name="Mol. Biol. Evol.">
        <title>Comparative Genomics of Early-Diverging Mushroom-Forming Fungi Provides Insights into the Origins of Lignocellulose Decay Capabilities.</title>
        <authorList>
            <person name="Nagy L.G."/>
            <person name="Riley R."/>
            <person name="Tritt A."/>
            <person name="Adam C."/>
            <person name="Daum C."/>
            <person name="Floudas D."/>
            <person name="Sun H."/>
            <person name="Yadav J.S."/>
            <person name="Pangilinan J."/>
            <person name="Larsson K.H."/>
            <person name="Matsuura K."/>
            <person name="Barry K."/>
            <person name="Labutti K."/>
            <person name="Kuo R."/>
            <person name="Ohm R.A."/>
            <person name="Bhattacharya S.S."/>
            <person name="Shirouzu T."/>
            <person name="Yoshinaga Y."/>
            <person name="Martin F.M."/>
            <person name="Grigoriev I.V."/>
            <person name="Hibbett D.S."/>
        </authorList>
    </citation>
    <scope>NUCLEOTIDE SEQUENCE [LARGE SCALE GENOMIC DNA]</scope>
    <source>
        <strain evidence="2 3">CBS 109695</strain>
    </source>
</reference>
<dbReference type="AlphaFoldDB" id="A0A166IHA6"/>
<evidence type="ECO:0000256" key="1">
    <source>
        <dbReference type="SAM" id="MobiDB-lite"/>
    </source>
</evidence>
<protein>
    <submittedName>
        <fullName evidence="2">Uncharacterized protein</fullName>
    </submittedName>
</protein>
<evidence type="ECO:0000313" key="2">
    <source>
        <dbReference type="EMBL" id="KZP19821.1"/>
    </source>
</evidence>
<dbReference type="Proteomes" id="UP000076532">
    <property type="component" value="Unassembled WGS sequence"/>
</dbReference>
<feature type="region of interest" description="Disordered" evidence="1">
    <location>
        <begin position="219"/>
        <end position="239"/>
    </location>
</feature>
<organism evidence="2 3">
    <name type="scientific">Athelia psychrophila</name>
    <dbReference type="NCBI Taxonomy" id="1759441"/>
    <lineage>
        <taxon>Eukaryota</taxon>
        <taxon>Fungi</taxon>
        <taxon>Dikarya</taxon>
        <taxon>Basidiomycota</taxon>
        <taxon>Agaricomycotina</taxon>
        <taxon>Agaricomycetes</taxon>
        <taxon>Agaricomycetidae</taxon>
        <taxon>Atheliales</taxon>
        <taxon>Atheliaceae</taxon>
        <taxon>Athelia</taxon>
    </lineage>
</organism>
<evidence type="ECO:0000313" key="3">
    <source>
        <dbReference type="Proteomes" id="UP000076532"/>
    </source>
</evidence>
<name>A0A166IHA6_9AGAM</name>
<keyword evidence="3" id="KW-1185">Reference proteome</keyword>
<dbReference type="EMBL" id="KV417560">
    <property type="protein sequence ID" value="KZP19821.1"/>
    <property type="molecule type" value="Genomic_DNA"/>
</dbReference>
<dbReference type="OrthoDB" id="3048394at2759"/>
<proteinExistence type="predicted"/>